<dbReference type="PANTHER" id="PTHR43397">
    <property type="entry name" value="ERGOTHIONEINE BIOSYNTHESIS PROTEIN 1"/>
    <property type="match status" value="1"/>
</dbReference>
<evidence type="ECO:0000313" key="5">
    <source>
        <dbReference type="Proteomes" id="UP000236327"/>
    </source>
</evidence>
<organism evidence="4 5">
    <name type="scientific">Novosphingobium guangzhouense</name>
    <dbReference type="NCBI Taxonomy" id="1850347"/>
    <lineage>
        <taxon>Bacteria</taxon>
        <taxon>Pseudomonadati</taxon>
        <taxon>Pseudomonadota</taxon>
        <taxon>Alphaproteobacteria</taxon>
        <taxon>Sphingomonadales</taxon>
        <taxon>Sphingomonadaceae</taxon>
        <taxon>Novosphingobium</taxon>
    </lineage>
</organism>
<dbReference type="InterPro" id="IPR017804">
    <property type="entry name" value="MeTrfase_EgtD-like"/>
</dbReference>
<keyword evidence="5" id="KW-1185">Reference proteome</keyword>
<protein>
    <submittedName>
        <fullName evidence="4">Dimethylhistidine N-methyltransferase</fullName>
    </submittedName>
</protein>
<evidence type="ECO:0000313" key="4">
    <source>
        <dbReference type="EMBL" id="PNU02792.1"/>
    </source>
</evidence>
<comment type="caution">
    <text evidence="4">The sequence shown here is derived from an EMBL/GenBank/DDBJ whole genome shotgun (WGS) entry which is preliminary data.</text>
</comment>
<proteinExistence type="predicted"/>
<keyword evidence="1 4" id="KW-0489">Methyltransferase</keyword>
<dbReference type="GO" id="GO:0032259">
    <property type="term" value="P:methylation"/>
    <property type="evidence" value="ECO:0007669"/>
    <property type="project" value="UniProtKB-KW"/>
</dbReference>
<dbReference type="Gene3D" id="3.40.50.150">
    <property type="entry name" value="Vaccinia Virus protein VP39"/>
    <property type="match status" value="1"/>
</dbReference>
<feature type="domain" description="Histidine-specific methyltransferase SAM-dependent" evidence="3">
    <location>
        <begin position="20"/>
        <end position="320"/>
    </location>
</feature>
<dbReference type="Pfam" id="PF10017">
    <property type="entry name" value="Methyltransf_33"/>
    <property type="match status" value="1"/>
</dbReference>
<gene>
    <name evidence="4" type="ORF">A8V01_25450</name>
</gene>
<dbReference type="RefSeq" id="WP_103098388.1">
    <property type="nucleotide sequence ID" value="NZ_LYMM01000064.1"/>
</dbReference>
<accession>A0A2K2FVJ1</accession>
<dbReference type="NCBIfam" id="TIGR03438">
    <property type="entry name" value="egtD_ergothio"/>
    <property type="match status" value="1"/>
</dbReference>
<dbReference type="InterPro" id="IPR035094">
    <property type="entry name" value="EgtD"/>
</dbReference>
<name>A0A2K2FVJ1_9SPHN</name>
<evidence type="ECO:0000259" key="3">
    <source>
        <dbReference type="Pfam" id="PF10017"/>
    </source>
</evidence>
<dbReference type="InterPro" id="IPR019257">
    <property type="entry name" value="MeTrfase_dom"/>
</dbReference>
<evidence type="ECO:0000256" key="2">
    <source>
        <dbReference type="ARBA" id="ARBA00022679"/>
    </source>
</evidence>
<dbReference type="InterPro" id="IPR029063">
    <property type="entry name" value="SAM-dependent_MTases_sf"/>
</dbReference>
<dbReference type="EMBL" id="LYMM01000064">
    <property type="protein sequence ID" value="PNU02792.1"/>
    <property type="molecule type" value="Genomic_DNA"/>
</dbReference>
<dbReference type="GO" id="GO:0008168">
    <property type="term" value="F:methyltransferase activity"/>
    <property type="evidence" value="ECO:0007669"/>
    <property type="project" value="UniProtKB-KW"/>
</dbReference>
<dbReference type="Proteomes" id="UP000236327">
    <property type="component" value="Unassembled WGS sequence"/>
</dbReference>
<dbReference type="OrthoDB" id="5289726at2"/>
<dbReference type="InterPro" id="IPR051128">
    <property type="entry name" value="EgtD_Methyltrsf_superfamily"/>
</dbReference>
<evidence type="ECO:0000256" key="1">
    <source>
        <dbReference type="ARBA" id="ARBA00022603"/>
    </source>
</evidence>
<dbReference type="PANTHER" id="PTHR43397:SF1">
    <property type="entry name" value="ERGOTHIONEINE BIOSYNTHESIS PROTEIN 1"/>
    <property type="match status" value="1"/>
</dbReference>
<sequence length="328" mass="35984">MATAVRDLIDASRDTLRAQFRRDVLTGLSQPRKAIPARWFYDHRGSELFEEITRLPEYYPTRTETGILMAHATRIGRMVGSKHHVVVEFGAGSATKTPLLLDAIWTAAYVPIDISGEFLSESCEALATRYPDLPIYPVEADFSLPATLPAEVASHPRLGFFPGSTIGNMEPMAAADLLRSMRRTLGAGSLLLIGFDRIKGEAELVCAYDDAQGVTAAFNLNLAARINSELGGTIPLDALAHRAVWNDERARIEMHIAAKRPIEFDVCGRRFAMAADETIHTENSHKYDPRSADTLLLAGGWEPVQGFGDADDKFMVILARAIGDEQTA</sequence>
<dbReference type="PIRSF" id="PIRSF018005">
    <property type="entry name" value="UCP018005"/>
    <property type="match status" value="1"/>
</dbReference>
<dbReference type="AlphaFoldDB" id="A0A2K2FVJ1"/>
<reference evidence="4 5" key="1">
    <citation type="submission" date="2016-05" db="EMBL/GenBank/DDBJ databases">
        <title>Complete genome sequence of Novosphingobium guangzhouense SA925(T).</title>
        <authorList>
            <person name="Sha S."/>
        </authorList>
    </citation>
    <scope>NUCLEOTIDE SEQUENCE [LARGE SCALE GENOMIC DNA]</scope>
    <source>
        <strain evidence="4 5">SA925</strain>
    </source>
</reference>
<keyword evidence="2 4" id="KW-0808">Transferase</keyword>